<name>A0A7S3FVJ1_9SPIT</name>
<dbReference type="EMBL" id="HBIA01011345">
    <property type="protein sequence ID" value="CAE0233942.1"/>
    <property type="molecule type" value="Transcribed_RNA"/>
</dbReference>
<feature type="region of interest" description="Disordered" evidence="1">
    <location>
        <begin position="1"/>
        <end position="23"/>
    </location>
</feature>
<protein>
    <submittedName>
        <fullName evidence="2">Uncharacterized protein</fullName>
    </submittedName>
</protein>
<reference evidence="2" key="1">
    <citation type="submission" date="2021-01" db="EMBL/GenBank/DDBJ databases">
        <authorList>
            <person name="Corre E."/>
            <person name="Pelletier E."/>
            <person name="Niang G."/>
            <person name="Scheremetjew M."/>
            <person name="Finn R."/>
            <person name="Kale V."/>
            <person name="Holt S."/>
            <person name="Cochrane G."/>
            <person name="Meng A."/>
            <person name="Brown T."/>
            <person name="Cohen L."/>
        </authorList>
    </citation>
    <scope>NUCLEOTIDE SEQUENCE</scope>
    <source>
        <strain evidence="2">Ras09</strain>
    </source>
</reference>
<evidence type="ECO:0000256" key="1">
    <source>
        <dbReference type="SAM" id="MobiDB-lite"/>
    </source>
</evidence>
<feature type="compositionally biased region" description="Basic and acidic residues" evidence="1">
    <location>
        <begin position="254"/>
        <end position="266"/>
    </location>
</feature>
<sequence length="266" mass="31213">MYAAELAQSGVDPSTIVSEAEAEGSQEEKQVISQLKKKKLELELGEAEDLARIYDLEEHIREVNERVRKEMNDYQLRMFLRATVLFKREGVFESRDSVDVYGEDYTGNHIAIFECEVKTPRQMILIDHTYPEYLEALRINFRDWKLVDVDNFFKGNPFFERFMDQQVWEKDVKDVLGTDKAEVYGDETKHFMQTTFLPEMRDFAEYIDSTQDTRGNRLMSPLHRRRQQLQALLKEEEPLEDPFHGSEVEITQADGKEVELEAPKIS</sequence>
<gene>
    <name evidence="2" type="ORF">SRAS04492_LOCUS5744</name>
</gene>
<proteinExistence type="predicted"/>
<evidence type="ECO:0000313" key="2">
    <source>
        <dbReference type="EMBL" id="CAE0233942.1"/>
    </source>
</evidence>
<accession>A0A7S3FVJ1</accession>
<feature type="region of interest" description="Disordered" evidence="1">
    <location>
        <begin position="236"/>
        <end position="266"/>
    </location>
</feature>
<dbReference type="AlphaFoldDB" id="A0A7S3FVJ1"/>
<feature type="compositionally biased region" description="Basic and acidic residues" evidence="1">
    <location>
        <begin position="236"/>
        <end position="247"/>
    </location>
</feature>
<organism evidence="2">
    <name type="scientific">Strombidium rassoulzadegani</name>
    <dbReference type="NCBI Taxonomy" id="1082188"/>
    <lineage>
        <taxon>Eukaryota</taxon>
        <taxon>Sar</taxon>
        <taxon>Alveolata</taxon>
        <taxon>Ciliophora</taxon>
        <taxon>Intramacronucleata</taxon>
        <taxon>Spirotrichea</taxon>
        <taxon>Oligotrichia</taxon>
        <taxon>Strombidiidae</taxon>
        <taxon>Strombidium</taxon>
    </lineage>
</organism>